<dbReference type="RefSeq" id="WP_151693820.1">
    <property type="nucleotide sequence ID" value="NZ_BMGX01000001.1"/>
</dbReference>
<dbReference type="Proteomes" id="UP000484164">
    <property type="component" value="Unassembled WGS sequence"/>
</dbReference>
<feature type="signal peptide" evidence="1">
    <location>
        <begin position="1"/>
        <end position="21"/>
    </location>
</feature>
<dbReference type="EMBL" id="WBVQ01000002">
    <property type="protein sequence ID" value="KAB2816393.1"/>
    <property type="molecule type" value="Genomic_DNA"/>
</dbReference>
<comment type="caution">
    <text evidence="2">The sequence shown here is derived from an EMBL/GenBank/DDBJ whole genome shotgun (WGS) entry which is preliminary data.</text>
</comment>
<keyword evidence="1" id="KW-0732">Signal</keyword>
<dbReference type="InterPro" id="IPR020018">
    <property type="entry name" value="Motility-assoc_lipoprot_GldH"/>
</dbReference>
<organism evidence="2 3">
    <name type="scientific">Phaeocystidibacter marisrubri</name>
    <dbReference type="NCBI Taxonomy" id="1577780"/>
    <lineage>
        <taxon>Bacteria</taxon>
        <taxon>Pseudomonadati</taxon>
        <taxon>Bacteroidota</taxon>
        <taxon>Flavobacteriia</taxon>
        <taxon>Flavobacteriales</taxon>
        <taxon>Phaeocystidibacteraceae</taxon>
        <taxon>Phaeocystidibacter</taxon>
    </lineage>
</organism>
<dbReference type="OrthoDB" id="982482at2"/>
<accession>A0A6L3ZF09</accession>
<dbReference type="Pfam" id="PF14109">
    <property type="entry name" value="GldH_lipo"/>
    <property type="match status" value="1"/>
</dbReference>
<feature type="chain" id="PRO_5026741801" evidence="1">
    <location>
        <begin position="22"/>
        <end position="156"/>
    </location>
</feature>
<protein>
    <submittedName>
        <fullName evidence="2">Gliding motility lipoprotein GldH</fullName>
    </submittedName>
</protein>
<proteinExistence type="predicted"/>
<dbReference type="AlphaFoldDB" id="A0A6L3ZF09"/>
<evidence type="ECO:0000313" key="2">
    <source>
        <dbReference type="EMBL" id="KAB2816393.1"/>
    </source>
</evidence>
<keyword evidence="2" id="KW-0449">Lipoprotein</keyword>
<sequence>MRKLLGLITLSLFVASCSDNAMYDEFVKIPENGWSSDSSVVFNVVAKDTTENYAVYIRLRHNTDYPYQNIYLFRSVTIGEESIYSDKINYRVAEPNGKWLGDGFGALKTVDAPFSKSSLKFTRRGTYQFKISQGMRDSLLQGVEEIGLRIVPLNNE</sequence>
<reference evidence="2 3" key="1">
    <citation type="submission" date="2019-10" db="EMBL/GenBank/DDBJ databases">
        <title>Genome sequence of Phaeocystidibacter marisrubri JCM30614 (type strain).</title>
        <authorList>
            <person name="Bowman J.P."/>
        </authorList>
    </citation>
    <scope>NUCLEOTIDE SEQUENCE [LARGE SCALE GENOMIC DNA]</scope>
    <source>
        <strain evidence="2 3">JCM 30614</strain>
    </source>
</reference>
<keyword evidence="3" id="KW-1185">Reference proteome</keyword>
<dbReference type="NCBIfam" id="TIGR03511">
    <property type="entry name" value="GldH_lipo"/>
    <property type="match status" value="1"/>
</dbReference>
<name>A0A6L3ZF09_9FLAO</name>
<evidence type="ECO:0000313" key="3">
    <source>
        <dbReference type="Proteomes" id="UP000484164"/>
    </source>
</evidence>
<evidence type="ECO:0000256" key="1">
    <source>
        <dbReference type="SAM" id="SignalP"/>
    </source>
</evidence>
<dbReference type="PROSITE" id="PS51257">
    <property type="entry name" value="PROKAR_LIPOPROTEIN"/>
    <property type="match status" value="1"/>
</dbReference>
<gene>
    <name evidence="2" type="primary">gldH</name>
    <name evidence="2" type="ORF">F8C82_11975</name>
</gene>